<proteinExistence type="predicted"/>
<dbReference type="Gene3D" id="3.40.50.2000">
    <property type="entry name" value="Glycogen Phosphorylase B"/>
    <property type="match status" value="2"/>
</dbReference>
<keyword evidence="3" id="KW-0808">Transferase</keyword>
<dbReference type="GO" id="GO:0016757">
    <property type="term" value="F:glycosyltransferase activity"/>
    <property type="evidence" value="ECO:0007669"/>
    <property type="project" value="UniProtKB-ARBA"/>
</dbReference>
<keyword evidence="4" id="KW-1185">Reference proteome</keyword>
<accession>L0DH01</accession>
<name>L0DH01_SINAD</name>
<feature type="compositionally biased region" description="Low complexity" evidence="1">
    <location>
        <begin position="389"/>
        <end position="401"/>
    </location>
</feature>
<gene>
    <name evidence="3" type="ordered locus">Sinac_3902</name>
</gene>
<reference evidence="3 4" key="1">
    <citation type="submission" date="2012-02" db="EMBL/GenBank/DDBJ databases">
        <title>Complete sequence of chromosome of Singulisphaera acidiphila DSM 18658.</title>
        <authorList>
            <consortium name="US DOE Joint Genome Institute (JGI-PGF)"/>
            <person name="Lucas S."/>
            <person name="Copeland A."/>
            <person name="Lapidus A."/>
            <person name="Glavina del Rio T."/>
            <person name="Dalin E."/>
            <person name="Tice H."/>
            <person name="Bruce D."/>
            <person name="Goodwin L."/>
            <person name="Pitluck S."/>
            <person name="Peters L."/>
            <person name="Ovchinnikova G."/>
            <person name="Chertkov O."/>
            <person name="Kyrpides N."/>
            <person name="Mavromatis K."/>
            <person name="Ivanova N."/>
            <person name="Brettin T."/>
            <person name="Detter J.C."/>
            <person name="Han C."/>
            <person name="Larimer F."/>
            <person name="Land M."/>
            <person name="Hauser L."/>
            <person name="Markowitz V."/>
            <person name="Cheng J.-F."/>
            <person name="Hugenholtz P."/>
            <person name="Woyke T."/>
            <person name="Wu D."/>
            <person name="Tindall B."/>
            <person name="Pomrenke H."/>
            <person name="Brambilla E."/>
            <person name="Klenk H.-P."/>
            <person name="Eisen J.A."/>
        </authorList>
    </citation>
    <scope>NUCLEOTIDE SEQUENCE [LARGE SCALE GENOMIC DNA]</scope>
    <source>
        <strain evidence="4">ATCC BAA-1392 / DSM 18658 / VKM B-2454 / MOB10</strain>
    </source>
</reference>
<dbReference type="PANTHER" id="PTHR12526">
    <property type="entry name" value="GLYCOSYLTRANSFERASE"/>
    <property type="match status" value="1"/>
</dbReference>
<evidence type="ECO:0000256" key="1">
    <source>
        <dbReference type="SAM" id="MobiDB-lite"/>
    </source>
</evidence>
<dbReference type="AlphaFoldDB" id="L0DH01"/>
<evidence type="ECO:0000259" key="2">
    <source>
        <dbReference type="Pfam" id="PF13439"/>
    </source>
</evidence>
<protein>
    <submittedName>
        <fullName evidence="3">Glycosyltransferase</fullName>
    </submittedName>
</protein>
<dbReference type="PANTHER" id="PTHR12526:SF630">
    <property type="entry name" value="GLYCOSYLTRANSFERASE"/>
    <property type="match status" value="1"/>
</dbReference>
<sequence>MKILHVINTTHMGGTEMMLLKLISTLDRMRYEPVVATLVAVGPVGESLRRLGVPVHCFGMRRGIPDPRVIWSLVRLVRQERPDLIQTWLHHSDLLGGLAGRLAGKVPVVWNLRNSDLQAGMNKRMTSLTAGLCARLSGWLPTRIICGSEASRAVHSAMGYAAERLVTIPNGFDIEAFQPDSAAGPSLRQELGIPASAPLIGLVARFDPQKGHDTFLAAASRLHQECPDVHFILCGDDITWENQALAAPIEQNGLRGHCHLLGRRSDMPRIQASMNIASLTSTSEGFPNVLGEAMASGVPCVATDVGDAALIVGETGRIVPPRDPEALALAWGELIGLTAEAQATLGAAARARVVEHFRLTAVVARYADLYDTVAFGPGASARGEPPLVAGSPAAAGPGKAASDIRENSL</sequence>
<dbReference type="InterPro" id="IPR028098">
    <property type="entry name" value="Glyco_trans_4-like_N"/>
</dbReference>
<feature type="domain" description="Glycosyltransferase subfamily 4-like N-terminal" evidence="2">
    <location>
        <begin position="12"/>
        <end position="175"/>
    </location>
</feature>
<evidence type="ECO:0000313" key="4">
    <source>
        <dbReference type="Proteomes" id="UP000010798"/>
    </source>
</evidence>
<dbReference type="RefSeq" id="WP_015247264.1">
    <property type="nucleotide sequence ID" value="NC_019892.1"/>
</dbReference>
<dbReference type="eggNOG" id="COG0438">
    <property type="taxonomic scope" value="Bacteria"/>
</dbReference>
<dbReference type="Proteomes" id="UP000010798">
    <property type="component" value="Chromosome"/>
</dbReference>
<dbReference type="KEGG" id="saci:Sinac_3902"/>
<organism evidence="3 4">
    <name type="scientific">Singulisphaera acidiphila (strain ATCC BAA-1392 / DSM 18658 / VKM B-2454 / MOB10)</name>
    <dbReference type="NCBI Taxonomy" id="886293"/>
    <lineage>
        <taxon>Bacteria</taxon>
        <taxon>Pseudomonadati</taxon>
        <taxon>Planctomycetota</taxon>
        <taxon>Planctomycetia</taxon>
        <taxon>Isosphaerales</taxon>
        <taxon>Isosphaeraceae</taxon>
        <taxon>Singulisphaera</taxon>
    </lineage>
</organism>
<dbReference type="CDD" id="cd03807">
    <property type="entry name" value="GT4_WbnK-like"/>
    <property type="match status" value="1"/>
</dbReference>
<dbReference type="Pfam" id="PF13439">
    <property type="entry name" value="Glyco_transf_4"/>
    <property type="match status" value="1"/>
</dbReference>
<dbReference type="HOGENOM" id="CLU_009583_0_3_0"/>
<dbReference type="SUPFAM" id="SSF53756">
    <property type="entry name" value="UDP-Glycosyltransferase/glycogen phosphorylase"/>
    <property type="match status" value="1"/>
</dbReference>
<feature type="region of interest" description="Disordered" evidence="1">
    <location>
        <begin position="386"/>
        <end position="409"/>
    </location>
</feature>
<dbReference type="EMBL" id="CP003364">
    <property type="protein sequence ID" value="AGA28130.1"/>
    <property type="molecule type" value="Genomic_DNA"/>
</dbReference>
<dbReference type="Pfam" id="PF13692">
    <property type="entry name" value="Glyco_trans_1_4"/>
    <property type="match status" value="1"/>
</dbReference>
<evidence type="ECO:0000313" key="3">
    <source>
        <dbReference type="EMBL" id="AGA28130.1"/>
    </source>
</evidence>
<dbReference type="STRING" id="886293.Sinac_3902"/>
<dbReference type="OrthoDB" id="9775208at2"/>